<reference evidence="6 7" key="1">
    <citation type="submission" date="2014-09" db="EMBL/GenBank/DDBJ databases">
        <title>Sporocytophaga myxococcoides PG-01 genome sequencing.</title>
        <authorList>
            <person name="Liu L."/>
            <person name="Gao P.J."/>
            <person name="Chen G.J."/>
            <person name="Wang L.S."/>
        </authorList>
    </citation>
    <scope>NUCLEOTIDE SEQUENCE [LARGE SCALE GENOMIC DNA]</scope>
    <source>
        <strain evidence="6 7">PG-01</strain>
    </source>
</reference>
<dbReference type="Proteomes" id="UP000030185">
    <property type="component" value="Unassembled WGS sequence"/>
</dbReference>
<feature type="domain" description="CusB-like beta-barrel" evidence="4">
    <location>
        <begin position="204"/>
        <end position="277"/>
    </location>
</feature>
<organism evidence="6 7">
    <name type="scientific">Sporocytophaga myxococcoides</name>
    <dbReference type="NCBI Taxonomy" id="153721"/>
    <lineage>
        <taxon>Bacteria</taxon>
        <taxon>Pseudomonadati</taxon>
        <taxon>Bacteroidota</taxon>
        <taxon>Cytophagia</taxon>
        <taxon>Cytophagales</taxon>
        <taxon>Cytophagaceae</taxon>
        <taxon>Sporocytophaga</taxon>
    </lineage>
</organism>
<comment type="similarity">
    <text evidence="1">Belongs to the membrane fusion protein (MFP) (TC 8.A.1) family.</text>
</comment>
<comment type="caution">
    <text evidence="6">The sequence shown here is derived from an EMBL/GenBank/DDBJ whole genome shotgun (WGS) entry which is preliminary data.</text>
</comment>
<dbReference type="PANTHER" id="PTHR30469:SF36">
    <property type="entry name" value="BLL3903 PROTEIN"/>
    <property type="match status" value="1"/>
</dbReference>
<dbReference type="STRING" id="153721.MYP_816"/>
<dbReference type="AlphaFoldDB" id="A0A098LAW0"/>
<dbReference type="OrthoDB" id="9806939at2"/>
<dbReference type="NCBIfam" id="TIGR01730">
    <property type="entry name" value="RND_mfp"/>
    <property type="match status" value="1"/>
</dbReference>
<evidence type="ECO:0000256" key="1">
    <source>
        <dbReference type="ARBA" id="ARBA00009477"/>
    </source>
</evidence>
<feature type="domain" description="Multidrug resistance protein MdtA-like alpha-helical hairpin" evidence="2">
    <location>
        <begin position="105"/>
        <end position="154"/>
    </location>
</feature>
<accession>A0A098LAW0</accession>
<dbReference type="Gene3D" id="1.10.287.470">
    <property type="entry name" value="Helix hairpin bin"/>
    <property type="match status" value="1"/>
</dbReference>
<dbReference type="Pfam" id="PF25876">
    <property type="entry name" value="HH_MFP_RND"/>
    <property type="match status" value="1"/>
</dbReference>
<dbReference type="PANTHER" id="PTHR30469">
    <property type="entry name" value="MULTIDRUG RESISTANCE PROTEIN MDTA"/>
    <property type="match status" value="1"/>
</dbReference>
<dbReference type="Pfam" id="PF25954">
    <property type="entry name" value="Beta-barrel_RND_2"/>
    <property type="match status" value="1"/>
</dbReference>
<dbReference type="Gene3D" id="2.40.30.170">
    <property type="match status" value="1"/>
</dbReference>
<evidence type="ECO:0000313" key="7">
    <source>
        <dbReference type="Proteomes" id="UP000030185"/>
    </source>
</evidence>
<dbReference type="InterPro" id="IPR058625">
    <property type="entry name" value="MdtA-like_BSH"/>
</dbReference>
<dbReference type="InterPro" id="IPR058624">
    <property type="entry name" value="MdtA-like_HH"/>
</dbReference>
<evidence type="ECO:0000259" key="5">
    <source>
        <dbReference type="Pfam" id="PF25989"/>
    </source>
</evidence>
<dbReference type="InterPro" id="IPR006143">
    <property type="entry name" value="RND_pump_MFP"/>
</dbReference>
<feature type="domain" description="Multidrug resistance protein MdtA-like barrel-sandwich hybrid" evidence="3">
    <location>
        <begin position="72"/>
        <end position="196"/>
    </location>
</feature>
<dbReference type="Gene3D" id="2.40.50.100">
    <property type="match status" value="1"/>
</dbReference>
<protein>
    <submittedName>
        <fullName evidence="6">Uncharacterized protein</fullName>
    </submittedName>
</protein>
<dbReference type="Pfam" id="PF25917">
    <property type="entry name" value="BSH_RND"/>
    <property type="match status" value="1"/>
</dbReference>
<dbReference type="Pfam" id="PF25989">
    <property type="entry name" value="YknX_C"/>
    <property type="match status" value="1"/>
</dbReference>
<evidence type="ECO:0000259" key="2">
    <source>
        <dbReference type="Pfam" id="PF25876"/>
    </source>
</evidence>
<keyword evidence="7" id="KW-1185">Reference proteome</keyword>
<name>A0A098LAW0_9BACT</name>
<dbReference type="EMBL" id="BBLT01000001">
    <property type="protein sequence ID" value="GAL83589.1"/>
    <property type="molecule type" value="Genomic_DNA"/>
</dbReference>
<sequence length="363" mass="39890">MRRFKIYFIIATILSALIFIKAKFFTSDKGKSNTANKSSDRPSTPVSVFVVGNESIEPKVFATGTILANEATELKAEASGRVVYLNLPEGQFVKSGTLLLKVNDAEFQAQLSKLKAQIKLASSNEERQRQLLEINGISRQEYDNALATLLTLKADSAFVQTQIAKTEIRAPFNGLIGIHSIGPGAYITPAVTAASIYQTDPVKIEFYLPEKYSAMIKTGDQIKFRAEGLKDVFTAKIIIKDPAVDTDSRSIRYHAVCTNTGGKLLPGTFVNVELRQNENSKTLFVPTEAIVPVTNNKIVFVVKDGIAKEKIVKTGIRTEDFLQIISGISVGDSVVINGNFRLKNEAKVKVVKSKERVAVNREE</sequence>
<dbReference type="RefSeq" id="WP_045458679.1">
    <property type="nucleotide sequence ID" value="NZ_BBLT01000001.1"/>
</dbReference>
<dbReference type="eggNOG" id="COG0845">
    <property type="taxonomic scope" value="Bacteria"/>
</dbReference>
<dbReference type="InterPro" id="IPR058792">
    <property type="entry name" value="Beta-barrel_RND_2"/>
</dbReference>
<dbReference type="InterPro" id="IPR058637">
    <property type="entry name" value="YknX-like_C"/>
</dbReference>
<evidence type="ECO:0000259" key="3">
    <source>
        <dbReference type="Pfam" id="PF25917"/>
    </source>
</evidence>
<dbReference type="Gene3D" id="2.40.420.20">
    <property type="match status" value="1"/>
</dbReference>
<evidence type="ECO:0000259" key="4">
    <source>
        <dbReference type="Pfam" id="PF25954"/>
    </source>
</evidence>
<gene>
    <name evidence="6" type="ORF">MYP_816</name>
</gene>
<feature type="domain" description="YknX-like C-terminal permuted SH3-like" evidence="5">
    <location>
        <begin position="284"/>
        <end position="350"/>
    </location>
</feature>
<evidence type="ECO:0000313" key="6">
    <source>
        <dbReference type="EMBL" id="GAL83589.1"/>
    </source>
</evidence>
<dbReference type="GO" id="GO:1990281">
    <property type="term" value="C:efflux pump complex"/>
    <property type="evidence" value="ECO:0007669"/>
    <property type="project" value="TreeGrafter"/>
</dbReference>
<proteinExistence type="inferred from homology"/>
<dbReference type="SUPFAM" id="SSF111369">
    <property type="entry name" value="HlyD-like secretion proteins"/>
    <property type="match status" value="1"/>
</dbReference>
<dbReference type="GO" id="GO:0015562">
    <property type="term" value="F:efflux transmembrane transporter activity"/>
    <property type="evidence" value="ECO:0007669"/>
    <property type="project" value="TreeGrafter"/>
</dbReference>